<keyword evidence="3" id="KW-1185">Reference proteome</keyword>
<dbReference type="InterPro" id="IPR025668">
    <property type="entry name" value="Tnp_DDE_dom"/>
</dbReference>
<name>A0A4Y8WMT7_9PORP</name>
<dbReference type="OrthoDB" id="706456at2"/>
<dbReference type="NCBIfam" id="NF033520">
    <property type="entry name" value="transpos_IS982"/>
    <property type="match status" value="1"/>
</dbReference>
<organism evidence="2 3">
    <name type="scientific">Porphyromonas levii</name>
    <dbReference type="NCBI Taxonomy" id="28114"/>
    <lineage>
        <taxon>Bacteria</taxon>
        <taxon>Pseudomonadati</taxon>
        <taxon>Bacteroidota</taxon>
        <taxon>Bacteroidia</taxon>
        <taxon>Bacteroidales</taxon>
        <taxon>Porphyromonadaceae</taxon>
        <taxon>Porphyromonas</taxon>
    </lineage>
</organism>
<evidence type="ECO:0000259" key="1">
    <source>
        <dbReference type="Pfam" id="PF13612"/>
    </source>
</evidence>
<evidence type="ECO:0000313" key="3">
    <source>
        <dbReference type="Proteomes" id="UP000297225"/>
    </source>
</evidence>
<comment type="caution">
    <text evidence="2">The sequence shown here is derived from an EMBL/GenBank/DDBJ whole genome shotgun (WGS) entry which is preliminary data.</text>
</comment>
<protein>
    <submittedName>
        <fullName evidence="2">IS982 family transposase</fullName>
    </submittedName>
</protein>
<dbReference type="AlphaFoldDB" id="A0A4Y8WMT7"/>
<feature type="domain" description="Transposase DDE" evidence="1">
    <location>
        <begin position="109"/>
        <end position="264"/>
    </location>
</feature>
<dbReference type="Pfam" id="PF13612">
    <property type="entry name" value="DDE_Tnp_1_3"/>
    <property type="match status" value="1"/>
</dbReference>
<sequence>MFTNIVEVFCIIDDFSKMFNQSIIAHSIEDGQAKKRRNRKFTMSDSEVMTILIMFHHSRYRDLKSFYLKYICTQCHSLFPETVSYNRFVELQQKVGYKLIAFLNMCCLGECTGISFIDSTPLRACHIKRERSHKTMNGWATKGKCTMGWFYGFKLHIVINDKGEIIKYQVTPANVDDRAPLKDDAFTKKLFGKLIGDRGYISQSLFDKLFIDDIHMITKVKKNMKNSLMSLYDKILLRKRAIIETVNDLLKNVCQIEHTRHRSVNNFVVNLISGLIAYNLMPKKPELNLEIIRKPNEIAIA</sequence>
<reference evidence="2 3" key="1">
    <citation type="submission" date="2019-03" db="EMBL/GenBank/DDBJ databases">
        <title>Porphyromonas levii Isolated from the Uterus of Dairy Cows.</title>
        <authorList>
            <person name="Francis A.M."/>
        </authorList>
    </citation>
    <scope>NUCLEOTIDE SEQUENCE [LARGE SCALE GENOMIC DNA]</scope>
    <source>
        <strain evidence="2 3">AF5678</strain>
    </source>
</reference>
<dbReference type="RefSeq" id="WP_134849860.1">
    <property type="nucleotide sequence ID" value="NZ_CP197400.1"/>
</dbReference>
<evidence type="ECO:0000313" key="2">
    <source>
        <dbReference type="EMBL" id="TFH94328.1"/>
    </source>
</evidence>
<accession>A0A4Y8WMT7</accession>
<gene>
    <name evidence="2" type="ORF">E4P47_07950</name>
</gene>
<dbReference type="Proteomes" id="UP000297225">
    <property type="component" value="Unassembled WGS sequence"/>
</dbReference>
<dbReference type="EMBL" id="SPNC01000138">
    <property type="protein sequence ID" value="TFH94328.1"/>
    <property type="molecule type" value="Genomic_DNA"/>
</dbReference>
<dbReference type="STRING" id="1122973.GCA_000379925_01821"/>
<proteinExistence type="predicted"/>